<dbReference type="RefSeq" id="WP_343764083.1">
    <property type="nucleotide sequence ID" value="NZ_BAAAFG010000005.1"/>
</dbReference>
<protein>
    <recommendedName>
        <fullName evidence="6">tRNA (Guanine-N1)-methyltransferase</fullName>
    </recommendedName>
</protein>
<keyword evidence="2" id="KW-0472">Membrane</keyword>
<reference evidence="5" key="1">
    <citation type="journal article" date="2019" name="Int. J. Syst. Evol. Microbiol.">
        <title>The Global Catalogue of Microorganisms (GCM) 10K type strain sequencing project: providing services to taxonomists for standard genome sequencing and annotation.</title>
        <authorList>
            <consortium name="The Broad Institute Genomics Platform"/>
            <consortium name="The Broad Institute Genome Sequencing Center for Infectious Disease"/>
            <person name="Wu L."/>
            <person name="Ma J."/>
        </authorList>
    </citation>
    <scope>NUCLEOTIDE SEQUENCE [LARGE SCALE GENOMIC DNA]</scope>
    <source>
        <strain evidence="5">JCM 16082</strain>
    </source>
</reference>
<evidence type="ECO:0000313" key="4">
    <source>
        <dbReference type="EMBL" id="GAA0871609.1"/>
    </source>
</evidence>
<comment type="caution">
    <text evidence="4">The sequence shown here is derived from an EMBL/GenBank/DDBJ whole genome shotgun (WGS) entry which is preliminary data.</text>
</comment>
<feature type="coiled-coil region" evidence="1">
    <location>
        <begin position="56"/>
        <end position="108"/>
    </location>
</feature>
<evidence type="ECO:0000256" key="2">
    <source>
        <dbReference type="SAM" id="Phobius"/>
    </source>
</evidence>
<organism evidence="4 5">
    <name type="scientific">Gangjinia marincola</name>
    <dbReference type="NCBI Taxonomy" id="578463"/>
    <lineage>
        <taxon>Bacteria</taxon>
        <taxon>Pseudomonadati</taxon>
        <taxon>Bacteroidota</taxon>
        <taxon>Flavobacteriia</taxon>
        <taxon>Flavobacteriales</taxon>
        <taxon>Flavobacteriaceae</taxon>
        <taxon>Gangjinia</taxon>
    </lineage>
</organism>
<keyword evidence="2" id="KW-0812">Transmembrane</keyword>
<feature type="transmembrane region" description="Helical" evidence="2">
    <location>
        <begin position="127"/>
        <end position="146"/>
    </location>
</feature>
<keyword evidence="1" id="KW-0175">Coiled coil</keyword>
<evidence type="ECO:0000256" key="3">
    <source>
        <dbReference type="SAM" id="SignalP"/>
    </source>
</evidence>
<feature type="chain" id="PRO_5047515818" description="tRNA (Guanine-N1)-methyltransferase" evidence="3">
    <location>
        <begin position="21"/>
        <end position="198"/>
    </location>
</feature>
<dbReference type="EMBL" id="BAAAFG010000005">
    <property type="protein sequence ID" value="GAA0871609.1"/>
    <property type="molecule type" value="Genomic_DNA"/>
</dbReference>
<keyword evidence="3" id="KW-0732">Signal</keyword>
<proteinExistence type="predicted"/>
<dbReference type="Proteomes" id="UP001500507">
    <property type="component" value="Unassembled WGS sequence"/>
</dbReference>
<feature type="signal peptide" evidence="3">
    <location>
        <begin position="1"/>
        <end position="20"/>
    </location>
</feature>
<evidence type="ECO:0000313" key="5">
    <source>
        <dbReference type="Proteomes" id="UP001500507"/>
    </source>
</evidence>
<evidence type="ECO:0008006" key="6">
    <source>
        <dbReference type="Google" id="ProtNLM"/>
    </source>
</evidence>
<evidence type="ECO:0000256" key="1">
    <source>
        <dbReference type="SAM" id="Coils"/>
    </source>
</evidence>
<gene>
    <name evidence="4" type="ORF">GCM10009117_07550</name>
</gene>
<keyword evidence="2" id="KW-1133">Transmembrane helix</keyword>
<sequence length="198" mass="22852">MKKYTFIYIAVFLFSAVLTAQEQETTYPNPVEEEFAKVIKEANNFQKYKVVERYKLNQLQKNTADYLAKLDQEIQDLSQTIATQKAEIDGLENTLNQTRQDLSAVTDEKDSMSFLGAQVSKATYNTILWGTILALIAALALFIFKFKNSNQLTTRAKSDLTEVETEFEEYRKKALENQQKLGRQLQDERNKLLKLSKK</sequence>
<name>A0ABP3XQS8_9FLAO</name>
<feature type="coiled-coil region" evidence="1">
    <location>
        <begin position="160"/>
        <end position="198"/>
    </location>
</feature>
<keyword evidence="5" id="KW-1185">Reference proteome</keyword>
<accession>A0ABP3XQS8</accession>